<proteinExistence type="predicted"/>
<evidence type="ECO:0000313" key="1">
    <source>
        <dbReference type="EMBL" id="GAH35361.1"/>
    </source>
</evidence>
<sequence length="100" mass="11506">QILELYDTDEEFRRGTIEDAFNAKIVTYEDVTESVMQFLKGHKAYDSLIAVAYIQAMLLREIYAIVKDTNAVRPYQEIPQNGHNGEFKCIESTNTSQRVV</sequence>
<feature type="non-terminal residue" evidence="1">
    <location>
        <position position="1"/>
    </location>
</feature>
<reference evidence="1" key="1">
    <citation type="journal article" date="2014" name="Front. Microbiol.">
        <title>High frequency of phylogenetically diverse reductive dehalogenase-homologous genes in deep subseafloor sedimentary metagenomes.</title>
        <authorList>
            <person name="Kawai M."/>
            <person name="Futagami T."/>
            <person name="Toyoda A."/>
            <person name="Takaki Y."/>
            <person name="Nishi S."/>
            <person name="Hori S."/>
            <person name="Arai W."/>
            <person name="Tsubouchi T."/>
            <person name="Morono Y."/>
            <person name="Uchiyama I."/>
            <person name="Ito T."/>
            <person name="Fujiyama A."/>
            <person name="Inagaki F."/>
            <person name="Takami H."/>
        </authorList>
    </citation>
    <scope>NUCLEOTIDE SEQUENCE</scope>
    <source>
        <strain evidence="1">Expedition CK06-06</strain>
    </source>
</reference>
<comment type="caution">
    <text evidence="1">The sequence shown here is derived from an EMBL/GenBank/DDBJ whole genome shotgun (WGS) entry which is preliminary data.</text>
</comment>
<organism evidence="1">
    <name type="scientific">marine sediment metagenome</name>
    <dbReference type="NCBI Taxonomy" id="412755"/>
    <lineage>
        <taxon>unclassified sequences</taxon>
        <taxon>metagenomes</taxon>
        <taxon>ecological metagenomes</taxon>
    </lineage>
</organism>
<name>X1EPM4_9ZZZZ</name>
<protein>
    <submittedName>
        <fullName evidence="1">Uncharacterized protein</fullName>
    </submittedName>
</protein>
<dbReference type="EMBL" id="BARU01005368">
    <property type="protein sequence ID" value="GAH35361.1"/>
    <property type="molecule type" value="Genomic_DNA"/>
</dbReference>
<gene>
    <name evidence="1" type="ORF">S03H2_10439</name>
</gene>
<dbReference type="AlphaFoldDB" id="X1EPM4"/>
<accession>X1EPM4</accession>